<dbReference type="GO" id="GO:0009423">
    <property type="term" value="P:chorismate biosynthetic process"/>
    <property type="evidence" value="ECO:0007669"/>
    <property type="project" value="UniProtKB-UniPathway"/>
</dbReference>
<dbReference type="GO" id="GO:0005737">
    <property type="term" value="C:cytoplasm"/>
    <property type="evidence" value="ECO:0007669"/>
    <property type="project" value="TreeGrafter"/>
</dbReference>
<comment type="pathway">
    <text evidence="2">Metabolic intermediate biosynthesis; chorismate biosynthesis; chorismate from D-erythrose 4-phosphate and phosphoenolpyruvate: step 1/7.</text>
</comment>
<evidence type="ECO:0000256" key="3">
    <source>
        <dbReference type="ARBA" id="ARBA00007985"/>
    </source>
</evidence>
<evidence type="ECO:0000256" key="6">
    <source>
        <dbReference type="ARBA" id="ARBA00022679"/>
    </source>
</evidence>
<feature type="domain" description="DAHP synthetase I/KDSA" evidence="12">
    <location>
        <begin position="3"/>
        <end position="118"/>
    </location>
</feature>
<accession>A0A4U9DG51</accession>
<reference evidence="13 14" key="1">
    <citation type="submission" date="2019-04" db="EMBL/GenBank/DDBJ databases">
        <authorList>
            <consortium name="Pathogen Informatics"/>
        </authorList>
    </citation>
    <scope>NUCLEOTIDE SEQUENCE [LARGE SCALE GENOMIC DNA]</scope>
    <source>
        <strain evidence="13 14">NCTC9185</strain>
    </source>
</reference>
<dbReference type="AlphaFoldDB" id="A0A4U9DG51"/>
<dbReference type="Gene3D" id="3.20.20.70">
    <property type="entry name" value="Aldolase class I"/>
    <property type="match status" value="1"/>
</dbReference>
<dbReference type="UniPathway" id="UPA00053">
    <property type="reaction ID" value="UER00084"/>
</dbReference>
<dbReference type="GO" id="GO:0009073">
    <property type="term" value="P:aromatic amino acid family biosynthetic process"/>
    <property type="evidence" value="ECO:0007669"/>
    <property type="project" value="UniProtKB-KW"/>
</dbReference>
<dbReference type="Proteomes" id="UP000339249">
    <property type="component" value="Unassembled WGS sequence"/>
</dbReference>
<sequence length="130" mass="13889">MNTSGNSDCHIILRGGKEPNYSAKHVAEVKVGLAKAGLPAQIMIDFSHANSSKQFKRQMDVGSDVCQQIAGGEQAIMGVMIESHLVEGSQSLESGEPLTYGKSVTDACIGWEDTDTILRQLANAVKARRG</sequence>
<comment type="function">
    <text evidence="1">Stereospecific condensation of phosphoenolpyruvate (PEP) and D-erythrose-4-phosphate (E4P) giving rise to 3-deoxy-D-arabino-heptulosonate-7-phosphate (DAHP).</text>
</comment>
<dbReference type="NCBIfam" id="TIGR00034">
    <property type="entry name" value="aroFGH"/>
    <property type="match status" value="1"/>
</dbReference>
<protein>
    <recommendedName>
        <fullName evidence="4">3-deoxy-7-phosphoheptulonate synthase</fullName>
        <ecNumber evidence="4">2.5.1.54</ecNumber>
    </recommendedName>
    <alternativeName>
        <fullName evidence="10">3-deoxy-D-arabino-heptulosonate 7-phosphate synthase</fullName>
    </alternativeName>
    <alternativeName>
        <fullName evidence="9">DAHP synthase</fullName>
    </alternativeName>
    <alternativeName>
        <fullName evidence="8">Phospho-2-keto-3-deoxyheptonate aldolase</fullName>
    </alternativeName>
</protein>
<keyword evidence="6 13" id="KW-0808">Transferase</keyword>
<evidence type="ECO:0000259" key="12">
    <source>
        <dbReference type="Pfam" id="PF00793"/>
    </source>
</evidence>
<comment type="similarity">
    <text evidence="3">Belongs to the class-I DAHP synthase family.</text>
</comment>
<evidence type="ECO:0000256" key="2">
    <source>
        <dbReference type="ARBA" id="ARBA00004688"/>
    </source>
</evidence>
<dbReference type="PANTHER" id="PTHR21225">
    <property type="entry name" value="PHOSPHO-2-DEHYDRO-3-DEOXYHEPTONATE ALDOLASE DAHP SYNTHETASE"/>
    <property type="match status" value="1"/>
</dbReference>
<comment type="catalytic activity">
    <reaction evidence="11">
        <text>D-erythrose 4-phosphate + phosphoenolpyruvate + H2O = 7-phospho-2-dehydro-3-deoxy-D-arabino-heptonate + phosphate</text>
        <dbReference type="Rhea" id="RHEA:14717"/>
        <dbReference type="ChEBI" id="CHEBI:15377"/>
        <dbReference type="ChEBI" id="CHEBI:16897"/>
        <dbReference type="ChEBI" id="CHEBI:43474"/>
        <dbReference type="ChEBI" id="CHEBI:58394"/>
        <dbReference type="ChEBI" id="CHEBI:58702"/>
        <dbReference type="EC" id="2.5.1.54"/>
    </reaction>
</comment>
<evidence type="ECO:0000313" key="13">
    <source>
        <dbReference type="EMBL" id="VTN15113.1"/>
    </source>
</evidence>
<evidence type="ECO:0000256" key="5">
    <source>
        <dbReference type="ARBA" id="ARBA00022605"/>
    </source>
</evidence>
<dbReference type="EC" id="2.5.1.54" evidence="4"/>
<keyword evidence="7" id="KW-0057">Aromatic amino acid biosynthesis</keyword>
<dbReference type="SUPFAM" id="SSF51569">
    <property type="entry name" value="Aldolase"/>
    <property type="match status" value="1"/>
</dbReference>
<dbReference type="GO" id="GO:0003849">
    <property type="term" value="F:3-deoxy-7-phosphoheptulonate synthase activity"/>
    <property type="evidence" value="ECO:0007669"/>
    <property type="project" value="UniProtKB-EC"/>
</dbReference>
<evidence type="ECO:0000256" key="4">
    <source>
        <dbReference type="ARBA" id="ARBA00012694"/>
    </source>
</evidence>
<dbReference type="InterPro" id="IPR006218">
    <property type="entry name" value="DAHP1/KDSA"/>
</dbReference>
<gene>
    <name evidence="13" type="primary">aroG_4</name>
    <name evidence="13" type="ORF">NCTC9185_07197</name>
</gene>
<evidence type="ECO:0000313" key="14">
    <source>
        <dbReference type="Proteomes" id="UP000339249"/>
    </source>
</evidence>
<dbReference type="InterPro" id="IPR006219">
    <property type="entry name" value="DAHP_synth_1"/>
</dbReference>
<dbReference type="EMBL" id="CABDVU010000001">
    <property type="protein sequence ID" value="VTN15113.1"/>
    <property type="molecule type" value="Genomic_DNA"/>
</dbReference>
<evidence type="ECO:0000256" key="8">
    <source>
        <dbReference type="ARBA" id="ARBA00031111"/>
    </source>
</evidence>
<evidence type="ECO:0000256" key="10">
    <source>
        <dbReference type="ARBA" id="ARBA00032193"/>
    </source>
</evidence>
<evidence type="ECO:0000256" key="7">
    <source>
        <dbReference type="ARBA" id="ARBA00023141"/>
    </source>
</evidence>
<dbReference type="InterPro" id="IPR013785">
    <property type="entry name" value="Aldolase_TIM"/>
</dbReference>
<dbReference type="GO" id="GO:0008652">
    <property type="term" value="P:amino acid biosynthetic process"/>
    <property type="evidence" value="ECO:0007669"/>
    <property type="project" value="UniProtKB-KW"/>
</dbReference>
<name>A0A4U9DG51_RAOTE</name>
<dbReference type="Pfam" id="PF00793">
    <property type="entry name" value="DAHP_synth_1"/>
    <property type="match status" value="1"/>
</dbReference>
<evidence type="ECO:0000256" key="1">
    <source>
        <dbReference type="ARBA" id="ARBA00003726"/>
    </source>
</evidence>
<evidence type="ECO:0000256" key="11">
    <source>
        <dbReference type="ARBA" id="ARBA00047508"/>
    </source>
</evidence>
<evidence type="ECO:0000256" key="9">
    <source>
        <dbReference type="ARBA" id="ARBA00031349"/>
    </source>
</evidence>
<keyword evidence="5" id="KW-0028">Amino-acid biosynthesis</keyword>
<organism evidence="13 14">
    <name type="scientific">Raoultella terrigena</name>
    <name type="common">Klebsiella terrigena</name>
    <dbReference type="NCBI Taxonomy" id="577"/>
    <lineage>
        <taxon>Bacteria</taxon>
        <taxon>Pseudomonadati</taxon>
        <taxon>Pseudomonadota</taxon>
        <taxon>Gammaproteobacteria</taxon>
        <taxon>Enterobacterales</taxon>
        <taxon>Enterobacteriaceae</taxon>
        <taxon>Klebsiella/Raoultella group</taxon>
        <taxon>Raoultella</taxon>
    </lineage>
</organism>
<dbReference type="PANTHER" id="PTHR21225:SF12">
    <property type="entry name" value="PHOSPHO-2-DEHYDRO-3-DEOXYHEPTONATE ALDOLASE, TYROSINE-INHIBITED"/>
    <property type="match status" value="1"/>
</dbReference>
<proteinExistence type="inferred from homology"/>